<organism evidence="2 4">
    <name type="scientific">Cercospora beticola</name>
    <name type="common">Sugarbeet leaf spot fungus</name>
    <dbReference type="NCBI Taxonomy" id="122368"/>
    <lineage>
        <taxon>Eukaryota</taxon>
        <taxon>Fungi</taxon>
        <taxon>Dikarya</taxon>
        <taxon>Ascomycota</taxon>
        <taxon>Pezizomycotina</taxon>
        <taxon>Dothideomycetes</taxon>
        <taxon>Dothideomycetidae</taxon>
        <taxon>Mycosphaerellales</taxon>
        <taxon>Mycosphaerellaceae</taxon>
        <taxon>Cercospora</taxon>
    </lineage>
</organism>
<dbReference type="Proteomes" id="UP001302367">
    <property type="component" value="Chromosome 2"/>
</dbReference>
<feature type="compositionally biased region" description="Basic residues" evidence="1">
    <location>
        <begin position="161"/>
        <end position="172"/>
    </location>
</feature>
<evidence type="ECO:0000256" key="1">
    <source>
        <dbReference type="SAM" id="MobiDB-lite"/>
    </source>
</evidence>
<dbReference type="EMBL" id="CP134185">
    <property type="protein sequence ID" value="WPA98428.1"/>
    <property type="molecule type" value="Genomic_DNA"/>
</dbReference>
<dbReference type="EMBL" id="LKMD01000102">
    <property type="protein sequence ID" value="PIA97103.1"/>
    <property type="molecule type" value="Genomic_DNA"/>
</dbReference>
<reference evidence="3 5" key="2">
    <citation type="submission" date="2023-09" db="EMBL/GenBank/DDBJ databases">
        <title>Complete-Gapless Cercospora beticola genome.</title>
        <authorList>
            <person name="Wyatt N.A."/>
            <person name="Spanner R.E."/>
            <person name="Bolton M.D."/>
        </authorList>
    </citation>
    <scope>NUCLEOTIDE SEQUENCE [LARGE SCALE GENOMIC DNA]</scope>
    <source>
        <strain evidence="3">Cb09-40</strain>
    </source>
</reference>
<evidence type="ECO:0000313" key="4">
    <source>
        <dbReference type="Proteomes" id="UP000230605"/>
    </source>
</evidence>
<keyword evidence="5" id="KW-1185">Reference proteome</keyword>
<evidence type="ECO:0000313" key="3">
    <source>
        <dbReference type="EMBL" id="WPA98428.1"/>
    </source>
</evidence>
<reference evidence="2 4" key="1">
    <citation type="submission" date="2015-10" db="EMBL/GenBank/DDBJ databases">
        <title>The cercosporin biosynthetic gene cluster was horizontally transferred to several fungal lineages and shown to be expanded in Cercospora beticola based on microsynteny with recipient genomes.</title>
        <authorList>
            <person name="De Jonge R."/>
            <person name="Ebert M.K."/>
            <person name="Suttle J.C."/>
            <person name="Jurick Ii W.M."/>
            <person name="Secor G.A."/>
            <person name="Thomma B.P."/>
            <person name="Van De Peer Y."/>
            <person name="Bolton M.D."/>
        </authorList>
    </citation>
    <scope>NUCLEOTIDE SEQUENCE [LARGE SCALE GENOMIC DNA]</scope>
    <source>
        <strain evidence="2 4">09-40</strain>
    </source>
</reference>
<gene>
    <name evidence="2" type="ORF">CB0940_05837</name>
    <name evidence="3" type="ORF">RHO25_003040</name>
</gene>
<dbReference type="OrthoDB" id="3637467at2759"/>
<proteinExistence type="predicted"/>
<dbReference type="AlphaFoldDB" id="A0A2G5HXU8"/>
<dbReference type="Proteomes" id="UP000230605">
    <property type="component" value="Chromosome 2"/>
</dbReference>
<evidence type="ECO:0000313" key="2">
    <source>
        <dbReference type="EMBL" id="PIA97103.1"/>
    </source>
</evidence>
<evidence type="ECO:0000313" key="5">
    <source>
        <dbReference type="Proteomes" id="UP001302367"/>
    </source>
</evidence>
<feature type="region of interest" description="Disordered" evidence="1">
    <location>
        <begin position="160"/>
        <end position="197"/>
    </location>
</feature>
<sequence>MYQRPRQPDTVITVALNEAIRDLRQIPGFQRESVTRSLPQANATNDEALALAMHQLIQYPEMYFVAILKKAVPGILDMAFTTPPVSHLEINIHDTNTGAGRGCTVRCTAGVRVRHVVAVVSKNWGDSWVKELWTSGVEYTVGDMKTFVVSKEMMDLAARKGTVRHPGRRLRQRNYEDTDGEKVQIPESDRDSEDSDM</sequence>
<feature type="compositionally biased region" description="Basic and acidic residues" evidence="1">
    <location>
        <begin position="173"/>
        <end position="189"/>
    </location>
</feature>
<name>A0A2G5HXU8_CERBT</name>
<protein>
    <submittedName>
        <fullName evidence="2">Uncharacterized protein</fullName>
    </submittedName>
</protein>
<accession>A0A2G5HXU8</accession>